<protein>
    <submittedName>
        <fullName evidence="4">Molybdenum cofactor biosynthesis protein C</fullName>
    </submittedName>
</protein>
<keyword evidence="5" id="KW-1185">Reference proteome</keyword>
<sequence length="83" mass="8951">MELTHFDNDGNARMVDVTEKNDTVRTAVATGTIQVNEAVYEAVTAGTVKKGDCTFGCGNGWHYGGEEYVAADTDVPYSAVKRM</sequence>
<dbReference type="EMBL" id="AQFT01000117">
    <property type="protein sequence ID" value="EMZ22770.1"/>
    <property type="molecule type" value="Genomic_DNA"/>
</dbReference>
<reference evidence="4 5" key="1">
    <citation type="journal article" date="2014" name="Genome Announc.">
        <title>Draft genome sequences of the altered schaedler flora, a defined bacterial community from gnotobiotic mice.</title>
        <authorList>
            <person name="Wannemuehler M.J."/>
            <person name="Overstreet A.M."/>
            <person name="Ward D.V."/>
            <person name="Phillips G.J."/>
        </authorList>
    </citation>
    <scope>NUCLEOTIDE SEQUENCE [LARGE SCALE GENOMIC DNA]</scope>
    <source>
        <strain evidence="4 5">ASF492</strain>
    </source>
</reference>
<dbReference type="Gene3D" id="3.30.70.640">
    <property type="entry name" value="Molybdopterin cofactor biosynthesis C (MoaC) domain"/>
    <property type="match status" value="1"/>
</dbReference>
<dbReference type="InterPro" id="IPR002820">
    <property type="entry name" value="Mopterin_CF_biosynth-C_dom"/>
</dbReference>
<dbReference type="GO" id="GO:0006777">
    <property type="term" value="P:Mo-molybdopterin cofactor biosynthetic process"/>
    <property type="evidence" value="ECO:0007669"/>
    <property type="project" value="UniProtKB-KW"/>
</dbReference>
<evidence type="ECO:0000256" key="1">
    <source>
        <dbReference type="ARBA" id="ARBA00005046"/>
    </source>
</evidence>
<keyword evidence="2" id="KW-0501">Molybdenum cofactor biosynthesis</keyword>
<dbReference type="PATRIC" id="fig|1235802.3.peg.4030"/>
<gene>
    <name evidence="4" type="ORF">C823_03815</name>
</gene>
<accession>N2A9H6</accession>
<evidence type="ECO:0000256" key="2">
    <source>
        <dbReference type="ARBA" id="ARBA00023150"/>
    </source>
</evidence>
<dbReference type="SUPFAM" id="SSF55040">
    <property type="entry name" value="Molybdenum cofactor biosynthesis protein C, MoaC"/>
    <property type="match status" value="1"/>
</dbReference>
<comment type="pathway">
    <text evidence="1">Cofactor biosynthesis; molybdopterin biosynthesis.</text>
</comment>
<evidence type="ECO:0000313" key="5">
    <source>
        <dbReference type="Proteomes" id="UP000012589"/>
    </source>
</evidence>
<dbReference type="Pfam" id="PF01967">
    <property type="entry name" value="MoaC"/>
    <property type="match status" value="1"/>
</dbReference>
<evidence type="ECO:0000313" key="4">
    <source>
        <dbReference type="EMBL" id="EMZ22770.1"/>
    </source>
</evidence>
<dbReference type="HOGENOM" id="CLU_2537524_0_0_9"/>
<name>N2A9H6_9FIRM</name>
<dbReference type="InterPro" id="IPR036522">
    <property type="entry name" value="MoaC_sf"/>
</dbReference>
<comment type="caution">
    <text evidence="4">The sequence shown here is derived from an EMBL/GenBank/DDBJ whole genome shotgun (WGS) entry which is preliminary data.</text>
</comment>
<dbReference type="Proteomes" id="UP000012589">
    <property type="component" value="Unassembled WGS sequence"/>
</dbReference>
<evidence type="ECO:0000259" key="3">
    <source>
        <dbReference type="Pfam" id="PF01967"/>
    </source>
</evidence>
<organism evidence="4 5">
    <name type="scientific">Eubacterium plexicaudatum ASF492</name>
    <dbReference type="NCBI Taxonomy" id="1235802"/>
    <lineage>
        <taxon>Bacteria</taxon>
        <taxon>Bacillati</taxon>
        <taxon>Bacillota</taxon>
        <taxon>Clostridia</taxon>
        <taxon>Eubacteriales</taxon>
        <taxon>Eubacteriaceae</taxon>
        <taxon>Eubacterium</taxon>
    </lineage>
</organism>
<dbReference type="eggNOG" id="COG0315">
    <property type="taxonomic scope" value="Bacteria"/>
</dbReference>
<dbReference type="AlphaFoldDB" id="N2A9H6"/>
<dbReference type="UniPathway" id="UPA00344"/>
<dbReference type="STRING" id="1235802.C823_03815"/>
<proteinExistence type="predicted"/>
<feature type="domain" description="Molybdopterin cofactor biosynthesis C (MoaC)" evidence="3">
    <location>
        <begin position="14"/>
        <end position="53"/>
    </location>
</feature>